<evidence type="ECO:0000313" key="4">
    <source>
        <dbReference type="Proteomes" id="UP000249522"/>
    </source>
</evidence>
<name>A0A2W1LAD7_9BACL</name>
<dbReference type="RefSeq" id="WP_111146474.1">
    <property type="nucleotide sequence ID" value="NZ_QKRB01000042.1"/>
</dbReference>
<dbReference type="InterPro" id="IPR016540">
    <property type="entry name" value="UCP008459"/>
</dbReference>
<dbReference type="PIRSF" id="PIRSF008459">
    <property type="entry name" value="UCP008459"/>
    <property type="match status" value="1"/>
</dbReference>
<proteinExistence type="predicted"/>
<dbReference type="PANTHER" id="PTHR31131:SF6">
    <property type="entry name" value="CASTOR ACT DOMAIN-CONTAINING PROTEIN"/>
    <property type="match status" value="1"/>
</dbReference>
<dbReference type="PANTHER" id="PTHR31131">
    <property type="entry name" value="CHROMOSOME 1, WHOLE GENOME SHOTGUN SEQUENCE"/>
    <property type="match status" value="1"/>
</dbReference>
<protein>
    <submittedName>
        <fullName evidence="3">ACT domain-containing protein</fullName>
    </submittedName>
</protein>
<dbReference type="InterPro" id="IPR045865">
    <property type="entry name" value="ACT-like_dom_sf"/>
</dbReference>
<dbReference type="OrthoDB" id="5615858at2"/>
<evidence type="ECO:0000313" key="3">
    <source>
        <dbReference type="EMBL" id="PZD96186.1"/>
    </source>
</evidence>
<feature type="domain" description="A9CJY8-like N-terminal" evidence="2">
    <location>
        <begin position="9"/>
        <end position="52"/>
    </location>
</feature>
<accession>A0A2W1LAD7</accession>
<organism evidence="3 4">
    <name type="scientific">Paenibacillus sambharensis</name>
    <dbReference type="NCBI Taxonomy" id="1803190"/>
    <lineage>
        <taxon>Bacteria</taxon>
        <taxon>Bacillati</taxon>
        <taxon>Bacillota</taxon>
        <taxon>Bacilli</taxon>
        <taxon>Bacillales</taxon>
        <taxon>Paenibacillaceae</taxon>
        <taxon>Paenibacillus</taxon>
    </lineage>
</organism>
<dbReference type="AlphaFoldDB" id="A0A2W1LAD7"/>
<dbReference type="Pfam" id="PF21631">
    <property type="entry name" value="A9CJY8-like_N"/>
    <property type="match status" value="1"/>
</dbReference>
<evidence type="ECO:0000259" key="2">
    <source>
        <dbReference type="Pfam" id="PF21631"/>
    </source>
</evidence>
<sequence>MKLSILNHNYTIIRFDPSSAIPGWVKPRQGELLSITYTSDELSIVCVEELLPASCPEPVERDWKAIKVEGPLDFSLTGILYRLAKPLAEQKISIFAVSTFDTDYLLVKADQLAEATEALTREGHIIVQS</sequence>
<dbReference type="InterPro" id="IPR051719">
    <property type="entry name" value="CASTOR_mTORC1"/>
</dbReference>
<gene>
    <name evidence="3" type="ORF">DNH61_09805</name>
</gene>
<dbReference type="EMBL" id="QKRB01000042">
    <property type="protein sequence ID" value="PZD96186.1"/>
    <property type="molecule type" value="Genomic_DNA"/>
</dbReference>
<dbReference type="Pfam" id="PF13840">
    <property type="entry name" value="ACT_7"/>
    <property type="match status" value="1"/>
</dbReference>
<reference evidence="3 4" key="1">
    <citation type="submission" date="2018-06" db="EMBL/GenBank/DDBJ databases">
        <title>Paenibacillus imtechensis sp. nov.</title>
        <authorList>
            <person name="Pinnaka A.K."/>
            <person name="Singh H."/>
            <person name="Kaur M."/>
        </authorList>
    </citation>
    <scope>NUCLEOTIDE SEQUENCE [LARGE SCALE GENOMIC DNA]</scope>
    <source>
        <strain evidence="3 4">SMB1</strain>
    </source>
</reference>
<dbReference type="CDD" id="cd04868">
    <property type="entry name" value="ACT_AK-like"/>
    <property type="match status" value="1"/>
</dbReference>
<dbReference type="InterPro" id="IPR049447">
    <property type="entry name" value="A9CJY8-like_N"/>
</dbReference>
<feature type="domain" description="CASTOR ACT" evidence="1">
    <location>
        <begin position="59"/>
        <end position="120"/>
    </location>
</feature>
<dbReference type="Gene3D" id="3.30.2130.10">
    <property type="entry name" value="VC0802-like"/>
    <property type="match status" value="1"/>
</dbReference>
<comment type="caution">
    <text evidence="3">The sequence shown here is derived from an EMBL/GenBank/DDBJ whole genome shotgun (WGS) entry which is preliminary data.</text>
</comment>
<dbReference type="SUPFAM" id="SSF55021">
    <property type="entry name" value="ACT-like"/>
    <property type="match status" value="2"/>
</dbReference>
<dbReference type="InterPro" id="IPR027795">
    <property type="entry name" value="CASTOR_ACT_dom"/>
</dbReference>
<keyword evidence="4" id="KW-1185">Reference proteome</keyword>
<evidence type="ECO:0000259" key="1">
    <source>
        <dbReference type="Pfam" id="PF13840"/>
    </source>
</evidence>
<dbReference type="Proteomes" id="UP000249522">
    <property type="component" value="Unassembled WGS sequence"/>
</dbReference>